<dbReference type="AlphaFoldDB" id="A0A2H1EIK9"/>
<dbReference type="PANTHER" id="PTHR20426:SF0">
    <property type="entry name" value="18S RRNA AMINOCARBOXYPROPYLTRANSFERASE"/>
    <property type="match status" value="1"/>
</dbReference>
<comment type="catalytic activity">
    <reaction evidence="7">
        <text>an N(1)-methylpseudouridine in rRNA + S-adenosyl-L-methionine = N(1)-methyl-N(3)-[(3S)-3-amino-3-carboxypropyl]pseudouridine in rRNA + S-methyl-5'-thioadenosine + H(+)</text>
        <dbReference type="Rhea" id="RHEA:63296"/>
        <dbReference type="Rhea" id="RHEA-COMP:11634"/>
        <dbReference type="Rhea" id="RHEA-COMP:16310"/>
        <dbReference type="ChEBI" id="CHEBI:15378"/>
        <dbReference type="ChEBI" id="CHEBI:17509"/>
        <dbReference type="ChEBI" id="CHEBI:59789"/>
        <dbReference type="ChEBI" id="CHEBI:74890"/>
        <dbReference type="ChEBI" id="CHEBI:146234"/>
        <dbReference type="EC" id="2.5.1.157"/>
    </reaction>
</comment>
<dbReference type="GO" id="GO:0005737">
    <property type="term" value="C:cytoplasm"/>
    <property type="evidence" value="ECO:0007669"/>
    <property type="project" value="UniProtKB-SubCell"/>
</dbReference>
<dbReference type="RefSeq" id="WP_101010742.1">
    <property type="nucleotide sequence ID" value="NZ_FRFC01000005.1"/>
</dbReference>
<feature type="domain" description="RNase L inhibitor RLI-like possible metal-binding" evidence="9">
    <location>
        <begin position="1"/>
        <end position="29"/>
    </location>
</feature>
<dbReference type="InterPro" id="IPR007209">
    <property type="entry name" value="RNaseL-inhib-like_metal-bd_dom"/>
</dbReference>
<dbReference type="EC" id="2.5.1.157" evidence="7"/>
<evidence type="ECO:0000259" key="9">
    <source>
        <dbReference type="Pfam" id="PF04068"/>
    </source>
</evidence>
<comment type="function">
    <text evidence="7">Aminocarboxypropyltransferase that catalyzes the aminocarboxypropyl transfer on pseudouridine corresponding to position 914 in M.jannaschii 16S rRNA. It constitutes the last step in biosynthesis of the hypermodified N1-methyl-N3-(3-amino-3-carboxypropyl) pseudouridine (m1acp3-Psi).</text>
</comment>
<feature type="binding site" evidence="7">
    <location>
        <position position="103"/>
    </location>
    <ligand>
        <name>S-adenosyl-L-methionine</name>
        <dbReference type="ChEBI" id="CHEBI:59789"/>
    </ligand>
</feature>
<dbReference type="Pfam" id="PF04068">
    <property type="entry name" value="Fer4_RLI"/>
    <property type="match status" value="1"/>
</dbReference>
<dbReference type="GO" id="GO:0106388">
    <property type="term" value="F:rRNA small subunit aminocarboxypropyltransferase activity"/>
    <property type="evidence" value="ECO:0007669"/>
    <property type="project" value="UniProtKB-EC"/>
</dbReference>
<keyword evidence="6 7" id="KW-0949">S-adenosyl-L-methionine</keyword>
<evidence type="ECO:0000256" key="3">
    <source>
        <dbReference type="ARBA" id="ARBA00022517"/>
    </source>
</evidence>
<dbReference type="InterPro" id="IPR022968">
    <property type="entry name" value="Tsr3-like"/>
</dbReference>
<feature type="binding site" evidence="7">
    <location>
        <position position="17"/>
    </location>
    <ligand>
        <name>S-adenosyl-L-methionine</name>
        <dbReference type="ChEBI" id="CHEBI:59789"/>
    </ligand>
</feature>
<dbReference type="GO" id="GO:1904047">
    <property type="term" value="F:S-adenosyl-L-methionine binding"/>
    <property type="evidence" value="ECO:0007669"/>
    <property type="project" value="UniProtKB-UniRule"/>
</dbReference>
<keyword evidence="4 7" id="KW-0698">rRNA processing</keyword>
<gene>
    <name evidence="10" type="ORF">NSIN_40143</name>
</gene>
<feature type="domain" description="16S/18S rRNA aminocarboxypropyltransferase Tsr3 C-terminal" evidence="8">
    <location>
        <begin position="38"/>
        <end position="160"/>
    </location>
</feature>
<dbReference type="PANTHER" id="PTHR20426">
    <property type="entry name" value="RIBOSOME BIOGENESIS PROTEIN TSR3 HOMOLOG"/>
    <property type="match status" value="1"/>
</dbReference>
<comment type="subcellular location">
    <subcellularLocation>
        <location evidence="7">Cytoplasm</location>
    </subcellularLocation>
</comment>
<proteinExistence type="inferred from homology"/>
<dbReference type="NCBIfam" id="NF002621">
    <property type="entry name" value="PRK02287.1"/>
    <property type="match status" value="1"/>
</dbReference>
<evidence type="ECO:0000259" key="8">
    <source>
        <dbReference type="Pfam" id="PF04034"/>
    </source>
</evidence>
<comment type="similarity">
    <text evidence="7">Belongs to the TDD superfamily. TSR3 family.</text>
</comment>
<name>A0A2H1EIK9_9ARCH</name>
<dbReference type="Pfam" id="PF04034">
    <property type="entry name" value="Ribo_biogen_C"/>
    <property type="match status" value="1"/>
</dbReference>
<organism evidence="10 11">
    <name type="scientific">Nitrosotalea sinensis</name>
    <dbReference type="NCBI Taxonomy" id="1499975"/>
    <lineage>
        <taxon>Archaea</taxon>
        <taxon>Nitrososphaerota</taxon>
        <taxon>Nitrososphaeria</taxon>
        <taxon>Nitrosotaleales</taxon>
        <taxon>Nitrosotaleaceae</taxon>
        <taxon>Nitrosotalea</taxon>
    </lineage>
</organism>
<dbReference type="OrthoDB" id="7441at2157"/>
<keyword evidence="5 7" id="KW-0808">Transferase</keyword>
<evidence type="ECO:0000313" key="11">
    <source>
        <dbReference type="Proteomes" id="UP000232412"/>
    </source>
</evidence>
<dbReference type="InterPro" id="IPR007177">
    <property type="entry name" value="Tsr3_C"/>
</dbReference>
<comment type="caution">
    <text evidence="7">Lacks conserved residue(s) required for the propagation of feature annotation.</text>
</comment>
<dbReference type="EMBL" id="FRFC01000005">
    <property type="protein sequence ID" value="SHO47600.1"/>
    <property type="molecule type" value="Genomic_DNA"/>
</dbReference>
<evidence type="ECO:0000256" key="1">
    <source>
        <dbReference type="ARBA" id="ARBA00014114"/>
    </source>
</evidence>
<feature type="binding site" evidence="7">
    <location>
        <position position="62"/>
    </location>
    <ligand>
        <name>S-adenosyl-L-methionine</name>
        <dbReference type="ChEBI" id="CHEBI:59789"/>
    </ligand>
</feature>
<evidence type="ECO:0000256" key="7">
    <source>
        <dbReference type="HAMAP-Rule" id="MF_01116"/>
    </source>
</evidence>
<dbReference type="HAMAP" id="MF_01116">
    <property type="entry name" value="TSR3"/>
    <property type="match status" value="1"/>
</dbReference>
<evidence type="ECO:0000256" key="6">
    <source>
        <dbReference type="ARBA" id="ARBA00022691"/>
    </source>
</evidence>
<keyword evidence="2 7" id="KW-0963">Cytoplasm</keyword>
<keyword evidence="11" id="KW-1185">Reference proteome</keyword>
<evidence type="ECO:0000256" key="5">
    <source>
        <dbReference type="ARBA" id="ARBA00022679"/>
    </source>
</evidence>
<evidence type="ECO:0000256" key="2">
    <source>
        <dbReference type="ARBA" id="ARBA00022490"/>
    </source>
</evidence>
<feature type="binding site" evidence="7">
    <location>
        <position position="84"/>
    </location>
    <ligand>
        <name>S-adenosyl-L-methionine</name>
        <dbReference type="ChEBI" id="CHEBI:59789"/>
    </ligand>
</feature>
<evidence type="ECO:0000256" key="4">
    <source>
        <dbReference type="ARBA" id="ARBA00022552"/>
    </source>
</evidence>
<accession>A0A2H1EIK9</accession>
<dbReference type="Proteomes" id="UP000232412">
    <property type="component" value="Unassembled WGS sequence"/>
</dbReference>
<sequence>MQIQVLMFEQDDPTKCTAAKLVKFGIARRIKHLKGTDVILNPFASEFVLQSDKEKTHSITGIDCSWELAQDTFLKKFTGISKKLPPLLAGNPVNYSKIGKLTTAEAISGALYILGHKDLANSILNKFKWGHTFLDLNQYLLEDYFNAKTSDDVMMISQEYGLN</sequence>
<reference evidence="11" key="1">
    <citation type="submission" date="2016-12" db="EMBL/GenBank/DDBJ databases">
        <authorList>
            <person name="Herbold C."/>
        </authorList>
    </citation>
    <scope>NUCLEOTIDE SEQUENCE [LARGE SCALE GENOMIC DNA]</scope>
</reference>
<dbReference type="GO" id="GO:0000455">
    <property type="term" value="P:enzyme-directed rRNA pseudouridine synthesis"/>
    <property type="evidence" value="ECO:0007669"/>
    <property type="project" value="UniProtKB-UniRule"/>
</dbReference>
<evidence type="ECO:0000313" key="10">
    <source>
        <dbReference type="EMBL" id="SHO47600.1"/>
    </source>
</evidence>
<keyword evidence="3 7" id="KW-0690">Ribosome biogenesis</keyword>
<protein>
    <recommendedName>
        <fullName evidence="1 7">16S rRNA aminocarboxypropyltransferase</fullName>
        <ecNumber evidence="7">2.5.1.157</ecNumber>
    </recommendedName>
</protein>